<dbReference type="PROSITE" id="PS50157">
    <property type="entry name" value="ZINC_FINGER_C2H2_2"/>
    <property type="match status" value="3"/>
</dbReference>
<feature type="domain" description="C2H2-type" evidence="6">
    <location>
        <begin position="1"/>
        <end position="25"/>
    </location>
</feature>
<dbReference type="InterPro" id="IPR050329">
    <property type="entry name" value="GLI_C2H2-zinc-finger"/>
</dbReference>
<evidence type="ECO:0000313" key="8">
    <source>
        <dbReference type="Proteomes" id="UP000291022"/>
    </source>
</evidence>
<dbReference type="PROSITE" id="PS00028">
    <property type="entry name" value="ZINC_FINGER_C2H2_1"/>
    <property type="match status" value="1"/>
</dbReference>
<dbReference type="Pfam" id="PF00096">
    <property type="entry name" value="zf-C2H2"/>
    <property type="match status" value="2"/>
</dbReference>
<evidence type="ECO:0000256" key="5">
    <source>
        <dbReference type="PROSITE-ProRule" id="PRU00042"/>
    </source>
</evidence>
<dbReference type="Proteomes" id="UP000291022">
    <property type="component" value="Unassembled WGS sequence"/>
</dbReference>
<dbReference type="Ensembl" id="ENSUAMT00000019203.1">
    <property type="protein sequence ID" value="ENSUAMP00000017162.1"/>
    <property type="gene ID" value="ENSUAMG00000013616.1"/>
</dbReference>
<evidence type="ECO:0000259" key="6">
    <source>
        <dbReference type="PROSITE" id="PS50157"/>
    </source>
</evidence>
<dbReference type="SMART" id="SM00355">
    <property type="entry name" value="ZnF_C2H2"/>
    <property type="match status" value="3"/>
</dbReference>
<feature type="domain" description="C2H2-type" evidence="6">
    <location>
        <begin position="56"/>
        <end position="83"/>
    </location>
</feature>
<reference evidence="7" key="3">
    <citation type="submission" date="2025-09" db="UniProtKB">
        <authorList>
            <consortium name="Ensembl"/>
        </authorList>
    </citation>
    <scope>IDENTIFICATION</scope>
</reference>
<dbReference type="AlphaFoldDB" id="A0A452REF8"/>
<dbReference type="GO" id="GO:0008270">
    <property type="term" value="F:zinc ion binding"/>
    <property type="evidence" value="ECO:0007669"/>
    <property type="project" value="UniProtKB-KW"/>
</dbReference>
<keyword evidence="1" id="KW-0479">Metal-binding</keyword>
<evidence type="ECO:0000313" key="7">
    <source>
        <dbReference type="Ensembl" id="ENSUAMP00000017162.1"/>
    </source>
</evidence>
<evidence type="ECO:0000256" key="1">
    <source>
        <dbReference type="ARBA" id="ARBA00022723"/>
    </source>
</evidence>
<keyword evidence="4" id="KW-0862">Zinc</keyword>
<protein>
    <recommendedName>
        <fullName evidence="6">C2H2-type domain-containing protein</fullName>
    </recommendedName>
</protein>
<dbReference type="PANTHER" id="PTHR19818:SF25">
    <property type="entry name" value="ZINC FINGER PROTEIN ZIC 3"/>
    <property type="match status" value="1"/>
</dbReference>
<reference evidence="7" key="2">
    <citation type="submission" date="2025-08" db="UniProtKB">
        <authorList>
            <consortium name="Ensembl"/>
        </authorList>
    </citation>
    <scope>IDENTIFICATION</scope>
</reference>
<dbReference type="GO" id="GO:0005634">
    <property type="term" value="C:nucleus"/>
    <property type="evidence" value="ECO:0007669"/>
    <property type="project" value="UniProtKB-ARBA"/>
</dbReference>
<keyword evidence="3 5" id="KW-0863">Zinc-finger</keyword>
<dbReference type="InterPro" id="IPR036236">
    <property type="entry name" value="Znf_C2H2_sf"/>
</dbReference>
<dbReference type="GO" id="GO:0000978">
    <property type="term" value="F:RNA polymerase II cis-regulatory region sequence-specific DNA binding"/>
    <property type="evidence" value="ECO:0007669"/>
    <property type="project" value="TreeGrafter"/>
</dbReference>
<dbReference type="PANTHER" id="PTHR19818">
    <property type="entry name" value="ZINC FINGER PROTEIN ZIC AND GLI"/>
    <property type="match status" value="1"/>
</dbReference>
<sequence>MGCRKIFVHSKNLKIHKRTHISEKYFKCEFDGCDRCFANSRDCKKHVHLRTSDEPHICQVCNKCYTHLSPLYKHMKVHKSQGSDSSPAGSSGYESISYSFLALLPSERQRDIVCASPISNLVQKLVNIERREPGDLS</sequence>
<evidence type="ECO:0000256" key="4">
    <source>
        <dbReference type="ARBA" id="ARBA00022833"/>
    </source>
</evidence>
<organism evidence="7 8">
    <name type="scientific">Ursus americanus</name>
    <name type="common">American black bear</name>
    <name type="synonym">Euarctos americanus</name>
    <dbReference type="NCBI Taxonomy" id="9643"/>
    <lineage>
        <taxon>Eukaryota</taxon>
        <taxon>Metazoa</taxon>
        <taxon>Chordata</taxon>
        <taxon>Craniata</taxon>
        <taxon>Vertebrata</taxon>
        <taxon>Euteleostomi</taxon>
        <taxon>Mammalia</taxon>
        <taxon>Eutheria</taxon>
        <taxon>Laurasiatheria</taxon>
        <taxon>Carnivora</taxon>
        <taxon>Caniformia</taxon>
        <taxon>Ursidae</taxon>
        <taxon>Ursus</taxon>
    </lineage>
</organism>
<dbReference type="GO" id="GO:0045944">
    <property type="term" value="P:positive regulation of transcription by RNA polymerase II"/>
    <property type="evidence" value="ECO:0007669"/>
    <property type="project" value="UniProtKB-ARBA"/>
</dbReference>
<dbReference type="GeneTree" id="ENSGT00940000160788"/>
<dbReference type="SUPFAM" id="SSF57667">
    <property type="entry name" value="beta-beta-alpha zinc fingers"/>
    <property type="match status" value="1"/>
</dbReference>
<name>A0A452REF8_URSAM</name>
<dbReference type="GO" id="GO:0000981">
    <property type="term" value="F:DNA-binding transcription factor activity, RNA polymerase II-specific"/>
    <property type="evidence" value="ECO:0007669"/>
    <property type="project" value="TreeGrafter"/>
</dbReference>
<keyword evidence="2" id="KW-0677">Repeat</keyword>
<dbReference type="STRING" id="9643.ENSUAMP00000017162"/>
<evidence type="ECO:0000256" key="3">
    <source>
        <dbReference type="ARBA" id="ARBA00022771"/>
    </source>
</evidence>
<reference evidence="8" key="1">
    <citation type="submission" date="2016-06" db="EMBL/GenBank/DDBJ databases">
        <title>De novo assembly and RNA-Seq shows season-dependent expression and editing in black bear kidneys.</title>
        <authorList>
            <person name="Korstanje R."/>
            <person name="Srivastava A."/>
            <person name="Sarsani V.K."/>
            <person name="Sheehan S.M."/>
            <person name="Seger R.L."/>
            <person name="Barter M.E."/>
            <person name="Lindqvist C."/>
            <person name="Brody L.C."/>
            <person name="Mullikin J.C."/>
        </authorList>
    </citation>
    <scope>NUCLEOTIDE SEQUENCE [LARGE SCALE GENOMIC DNA]</scope>
</reference>
<feature type="domain" description="C2H2-type" evidence="6">
    <location>
        <begin position="26"/>
        <end position="55"/>
    </location>
</feature>
<keyword evidence="8" id="KW-1185">Reference proteome</keyword>
<dbReference type="Gene3D" id="3.30.160.60">
    <property type="entry name" value="Classic Zinc Finger"/>
    <property type="match status" value="3"/>
</dbReference>
<dbReference type="InterPro" id="IPR013087">
    <property type="entry name" value="Znf_C2H2_type"/>
</dbReference>
<accession>A0A452REF8</accession>
<proteinExistence type="predicted"/>
<evidence type="ECO:0000256" key="2">
    <source>
        <dbReference type="ARBA" id="ARBA00022737"/>
    </source>
</evidence>